<dbReference type="PANTHER" id="PTHR32031">
    <property type="entry name" value="FNIP REPEAT-CONTAINING PROTEIN-RELATED-RELATED"/>
    <property type="match status" value="1"/>
</dbReference>
<dbReference type="Pfam" id="PF05725">
    <property type="entry name" value="FNIP"/>
    <property type="match status" value="2"/>
</dbReference>
<dbReference type="Proteomes" id="UP000002195">
    <property type="component" value="Unassembled WGS sequence"/>
</dbReference>
<dbReference type="HOGENOM" id="CLU_1470787_0_0_1"/>
<comment type="caution">
    <text evidence="2">The sequence shown here is derived from an EMBL/GenBank/DDBJ whole genome shotgun (WGS) entry which is preliminary data.</text>
</comment>
<keyword evidence="3" id="KW-1185">Reference proteome</keyword>
<gene>
    <name evidence="2" type="ORF">DDB_G0284655</name>
</gene>
<dbReference type="PaxDb" id="44689-DDB0186122"/>
<protein>
    <recommendedName>
        <fullName evidence="4">FNIP repeat-containing protein</fullName>
    </recommendedName>
</protein>
<dbReference type="RefSeq" id="XP_638455.1">
    <property type="nucleotide sequence ID" value="XM_633363.1"/>
</dbReference>
<dbReference type="VEuPathDB" id="AmoebaDB:DDB_G0284655"/>
<organism evidence="2 3">
    <name type="scientific">Dictyostelium discoideum</name>
    <name type="common">Social amoeba</name>
    <dbReference type="NCBI Taxonomy" id="44689"/>
    <lineage>
        <taxon>Eukaryota</taxon>
        <taxon>Amoebozoa</taxon>
        <taxon>Evosea</taxon>
        <taxon>Eumycetozoa</taxon>
        <taxon>Dictyostelia</taxon>
        <taxon>Dictyosteliales</taxon>
        <taxon>Dictyosteliaceae</taxon>
        <taxon>Dictyostelium</taxon>
    </lineage>
</organism>
<feature type="region of interest" description="Disordered" evidence="1">
    <location>
        <begin position="113"/>
        <end position="136"/>
    </location>
</feature>
<proteinExistence type="predicted"/>
<dbReference type="GeneID" id="8624706"/>
<reference evidence="2 3" key="1">
    <citation type="journal article" date="2005" name="Nature">
        <title>The genome of the social amoeba Dictyostelium discoideum.</title>
        <authorList>
            <consortium name="The Dictyostelium discoideum Sequencing Consortium"/>
            <person name="Eichinger L."/>
            <person name="Pachebat J.A."/>
            <person name="Glockner G."/>
            <person name="Rajandream M.A."/>
            <person name="Sucgang R."/>
            <person name="Berriman M."/>
            <person name="Song J."/>
            <person name="Olsen R."/>
            <person name="Szafranski K."/>
            <person name="Xu Q."/>
            <person name="Tunggal B."/>
            <person name="Kummerfeld S."/>
            <person name="Madera M."/>
            <person name="Konfortov B.A."/>
            <person name="Rivero F."/>
            <person name="Bankier A.T."/>
            <person name="Lehmann R."/>
            <person name="Hamlin N."/>
            <person name="Davies R."/>
            <person name="Gaudet P."/>
            <person name="Fey P."/>
            <person name="Pilcher K."/>
            <person name="Chen G."/>
            <person name="Saunders D."/>
            <person name="Sodergren E."/>
            <person name="Davis P."/>
            <person name="Kerhornou A."/>
            <person name="Nie X."/>
            <person name="Hall N."/>
            <person name="Anjard C."/>
            <person name="Hemphill L."/>
            <person name="Bason N."/>
            <person name="Farbrother P."/>
            <person name="Desany B."/>
            <person name="Just E."/>
            <person name="Morio T."/>
            <person name="Rost R."/>
            <person name="Churcher C."/>
            <person name="Cooper J."/>
            <person name="Haydock S."/>
            <person name="van Driessche N."/>
            <person name="Cronin A."/>
            <person name="Goodhead I."/>
            <person name="Muzny D."/>
            <person name="Mourier T."/>
            <person name="Pain A."/>
            <person name="Lu M."/>
            <person name="Harper D."/>
            <person name="Lindsay R."/>
            <person name="Hauser H."/>
            <person name="James K."/>
            <person name="Quiles M."/>
            <person name="Madan Babu M."/>
            <person name="Saito T."/>
            <person name="Buchrieser C."/>
            <person name="Wardroper A."/>
            <person name="Felder M."/>
            <person name="Thangavelu M."/>
            <person name="Johnson D."/>
            <person name="Knights A."/>
            <person name="Loulseged H."/>
            <person name="Mungall K."/>
            <person name="Oliver K."/>
            <person name="Price C."/>
            <person name="Quail M.A."/>
            <person name="Urushihara H."/>
            <person name="Hernandez J."/>
            <person name="Rabbinowitsch E."/>
            <person name="Steffen D."/>
            <person name="Sanders M."/>
            <person name="Ma J."/>
            <person name="Kohara Y."/>
            <person name="Sharp S."/>
            <person name="Simmonds M."/>
            <person name="Spiegler S."/>
            <person name="Tivey A."/>
            <person name="Sugano S."/>
            <person name="White B."/>
            <person name="Walker D."/>
            <person name="Woodward J."/>
            <person name="Winckler T."/>
            <person name="Tanaka Y."/>
            <person name="Shaulsky G."/>
            <person name="Schleicher M."/>
            <person name="Weinstock G."/>
            <person name="Rosenthal A."/>
            <person name="Cox E.C."/>
            <person name="Chisholm R.L."/>
            <person name="Gibbs R."/>
            <person name="Loomis W.F."/>
            <person name="Platzer M."/>
            <person name="Kay R.R."/>
            <person name="Williams J."/>
            <person name="Dear P.H."/>
            <person name="Noegel A.A."/>
            <person name="Barrell B."/>
            <person name="Kuspa A."/>
        </authorList>
    </citation>
    <scope>NUCLEOTIDE SEQUENCE [LARGE SCALE GENOMIC DNA]</scope>
    <source>
        <strain evidence="2 3">AX4</strain>
    </source>
</reference>
<dbReference type="InParanoid" id="Q54PC0"/>
<name>Q54PC0_DICDI</name>
<evidence type="ECO:0000256" key="1">
    <source>
        <dbReference type="SAM" id="MobiDB-lite"/>
    </source>
</evidence>
<evidence type="ECO:0000313" key="2">
    <source>
        <dbReference type="EMBL" id="EAL65097.1"/>
    </source>
</evidence>
<dbReference type="KEGG" id="ddi:DDB_G0284655"/>
<dbReference type="InterPro" id="IPR052697">
    <property type="entry name" value="FNIP_repeat"/>
</dbReference>
<evidence type="ECO:0008006" key="4">
    <source>
        <dbReference type="Google" id="ProtNLM"/>
    </source>
</evidence>
<dbReference type="InterPro" id="IPR008615">
    <property type="entry name" value="FNIP"/>
</dbReference>
<accession>Q54PC0</accession>
<dbReference type="EMBL" id="AAFI02000070">
    <property type="protein sequence ID" value="EAL65097.1"/>
    <property type="molecule type" value="Genomic_DNA"/>
</dbReference>
<dbReference type="FunCoup" id="Q54PC0">
    <property type="interactions" value="877"/>
</dbReference>
<dbReference type="AlphaFoldDB" id="Q54PC0"/>
<evidence type="ECO:0000313" key="3">
    <source>
        <dbReference type="Proteomes" id="UP000002195"/>
    </source>
</evidence>
<sequence>MTQIEPGIITNTVESLYMIGYNHNALTIGSLPNTLKELNLSTMQPQNSYVPGIIPDGLEELQISGKLELYVPPTTAVSKPSKYIYPFFPNIIPNTFTFLMTVFKYCLSLTTGTNKTSAPPTNKDQENQDQTPLSADKMNSQNSVLLIGSIPNSVRKIKLSHGFSHDLPIGIIPHSVEDLDLFEK</sequence>
<dbReference type="PANTHER" id="PTHR32031:SF47">
    <property type="entry name" value="B BOX-TYPE DOMAIN-CONTAINING PROTEIN-RELATED"/>
    <property type="match status" value="1"/>
</dbReference>